<dbReference type="VEuPathDB" id="VectorBase:CPIJ011867"/>
<evidence type="ECO:0000256" key="4">
    <source>
        <dbReference type="SAM" id="MobiDB-lite"/>
    </source>
</evidence>
<reference evidence="5" key="1">
    <citation type="submission" date="2007-03" db="EMBL/GenBank/DDBJ databases">
        <title>Annotation of Culex pipiens quinquefasciatus.</title>
        <authorList>
            <consortium name="The Broad Institute Genome Sequencing Platform"/>
            <person name="Atkinson P.W."/>
            <person name="Hemingway J."/>
            <person name="Christensen B.M."/>
            <person name="Higgs S."/>
            <person name="Kodira C."/>
            <person name="Hannick L."/>
            <person name="Megy K."/>
            <person name="O'Leary S."/>
            <person name="Pearson M."/>
            <person name="Haas B.J."/>
            <person name="Mauceli E."/>
            <person name="Wortman J.R."/>
            <person name="Lee N.H."/>
            <person name="Guigo R."/>
            <person name="Stanke M."/>
            <person name="Alvarado L."/>
            <person name="Amedeo P."/>
            <person name="Antoine C.H."/>
            <person name="Arensburger P."/>
            <person name="Bidwell S.L."/>
            <person name="Crawford M."/>
            <person name="Camaro F."/>
            <person name="Devon K."/>
            <person name="Engels R."/>
            <person name="Hammond M."/>
            <person name="Howarth C."/>
            <person name="Koehrsen M."/>
            <person name="Lawson D."/>
            <person name="Montgomery P."/>
            <person name="Nene V."/>
            <person name="Nusbaum C."/>
            <person name="Puiu D."/>
            <person name="Romero-Severson J."/>
            <person name="Severson D.W."/>
            <person name="Shumway M."/>
            <person name="Sisk P."/>
            <person name="Stolte C."/>
            <person name="Zeng Q."/>
            <person name="Eisenstadt E."/>
            <person name="Fraser-Liggett C."/>
            <person name="Strausberg R."/>
            <person name="Galagan J."/>
            <person name="Birren B."/>
            <person name="Collins F.H."/>
        </authorList>
    </citation>
    <scope>NUCLEOTIDE SEQUENCE [LARGE SCALE GENOMIC DNA]</scope>
    <source>
        <strain evidence="5">JHB</strain>
    </source>
</reference>
<proteinExistence type="predicted"/>
<evidence type="ECO:0000313" key="5">
    <source>
        <dbReference type="EMBL" id="EDS36780.1"/>
    </source>
</evidence>
<dbReference type="GO" id="GO:0030127">
    <property type="term" value="C:COPII vesicle coat"/>
    <property type="evidence" value="ECO:0007669"/>
    <property type="project" value="TreeGrafter"/>
</dbReference>
<dbReference type="PANTHER" id="PTHR13923:SF11">
    <property type="entry name" value="SECRETORY 31, ISOFORM D"/>
    <property type="match status" value="1"/>
</dbReference>
<dbReference type="Proteomes" id="UP000002320">
    <property type="component" value="Unassembled WGS sequence"/>
</dbReference>
<dbReference type="GO" id="GO:0070971">
    <property type="term" value="C:endoplasmic reticulum exit site"/>
    <property type="evidence" value="ECO:0007669"/>
    <property type="project" value="TreeGrafter"/>
</dbReference>
<dbReference type="eggNOG" id="KOG0307">
    <property type="taxonomic scope" value="Eukaryota"/>
</dbReference>
<dbReference type="VEuPathDB" id="VectorBase:CQUJHB000758"/>
<dbReference type="PANTHER" id="PTHR13923">
    <property type="entry name" value="SEC31-RELATED PROTEIN"/>
    <property type="match status" value="1"/>
</dbReference>
<gene>
    <name evidence="6" type="primary">6044783</name>
    <name evidence="5" type="ORF">CpipJ_CPIJ011867</name>
</gene>
<keyword evidence="3" id="KW-0677">Repeat</keyword>
<dbReference type="STRING" id="7176.B0WXX0"/>
<feature type="compositionally biased region" description="Polar residues" evidence="4">
    <location>
        <begin position="466"/>
        <end position="476"/>
    </location>
</feature>
<dbReference type="GO" id="GO:0005198">
    <property type="term" value="F:structural molecule activity"/>
    <property type="evidence" value="ECO:0007669"/>
    <property type="project" value="TreeGrafter"/>
</dbReference>
<dbReference type="OrthoDB" id="361494at2759"/>
<organism>
    <name type="scientific">Culex quinquefasciatus</name>
    <name type="common">Southern house mosquito</name>
    <name type="synonym">Culex pungens</name>
    <dbReference type="NCBI Taxonomy" id="7176"/>
    <lineage>
        <taxon>Eukaryota</taxon>
        <taxon>Metazoa</taxon>
        <taxon>Ecdysozoa</taxon>
        <taxon>Arthropoda</taxon>
        <taxon>Hexapoda</taxon>
        <taxon>Insecta</taxon>
        <taxon>Pterygota</taxon>
        <taxon>Neoptera</taxon>
        <taxon>Endopterygota</taxon>
        <taxon>Diptera</taxon>
        <taxon>Nematocera</taxon>
        <taxon>Culicoidea</taxon>
        <taxon>Culicidae</taxon>
        <taxon>Culicinae</taxon>
        <taxon>Culicini</taxon>
        <taxon>Culex</taxon>
        <taxon>Culex</taxon>
    </lineage>
</organism>
<feature type="region of interest" description="Disordered" evidence="4">
    <location>
        <begin position="459"/>
        <end position="483"/>
    </location>
</feature>
<reference evidence="6" key="2">
    <citation type="submission" date="2021-02" db="UniProtKB">
        <authorList>
            <consortium name="EnsemblMetazoa"/>
        </authorList>
    </citation>
    <scope>IDENTIFICATION</scope>
    <source>
        <strain evidence="6">JHB</strain>
    </source>
</reference>
<evidence type="ECO:0000313" key="7">
    <source>
        <dbReference type="Proteomes" id="UP000002320"/>
    </source>
</evidence>
<dbReference type="Gene3D" id="2.130.10.10">
    <property type="entry name" value="YVTN repeat-like/Quinoprotein amine dehydrogenase"/>
    <property type="match status" value="1"/>
</dbReference>
<feature type="region of interest" description="Disordered" evidence="4">
    <location>
        <begin position="496"/>
        <end position="515"/>
    </location>
</feature>
<dbReference type="VEuPathDB" id="VectorBase:CQUJHB010027"/>
<keyword evidence="2" id="KW-0853">WD repeat</keyword>
<dbReference type="HOGENOM" id="CLU_366112_0_0_1"/>
<dbReference type="KEGG" id="cqu:CpipJ_CPIJ011867"/>
<evidence type="ECO:0000313" key="6">
    <source>
        <dbReference type="EnsemblMetazoa" id="CPIJ011867-PA"/>
    </source>
</evidence>
<dbReference type="EMBL" id="DS232174">
    <property type="protein sequence ID" value="EDS36780.1"/>
    <property type="molecule type" value="Genomic_DNA"/>
</dbReference>
<dbReference type="InParanoid" id="B0WXX0"/>
<dbReference type="EnsemblMetazoa" id="CPIJ011867-RA">
    <property type="protein sequence ID" value="CPIJ011867-PA"/>
    <property type="gene ID" value="CPIJ011867"/>
</dbReference>
<sequence length="762" mass="85294">MSAIPSHEPNPVLLVLQEESVRRWTDYLRMLAKRFRPPVDGSRHKSLQEESVRRWMDCLPIMAKRFGPPVDGLRHKVLQEEAVPRKSFRPPADGLLDKVLQEESVRRWTDYLRMLAKRFRPPVDGSRHKVLQEESVPWWTDYLPMLAMNVPRARLARTTTSPHHRFAMGFAEPSRPFVLFLSPSAMDPSSLQSTHSGLDHPQTGGVIQVYGASKLLAGENALIAQQDKHNGAQYGLQSNEPIIELTVVGQLARHPAAPDSGYPDVGSRRSSPLPVGFPLRDCPHQNIPPPPAGCPRSELMLEGFVPSCGKDNKINCWYQNFEEQNEQILSELATTNQWNFDVAWCIRNPAPIAGSSFEGNVTVFFSINGGAHVQVQMVNKIADSFPGMDSIRHEPVHPFAGQPQSTCNDLNRPPKWLNSAASWSRSTERVVPSLVMLYRCMCNRNNAEKSTPNELRLQAKKEPSVQLHQSEQSQEPKTGKDPSLFDFAAQYKKDFTSDPANSQKRLSNAATKPQRRNVLPNLADLVSGLSGYTHRDRVRRRAARVLGQHHRQLEGIYETEHTSNNGVTNIKLTRDKVVAARLSGRIDFLRLKMYTQGRKVDWEFTSAHRHTHIRTGSAGSLSMFQQPNGPASIQHASEKELRCILEFHQHGPHGEGVPACRLSPAGCDLGRGLPQDARVRAGKVHEHGQAGQGRRSNTRNLTRRTIYGCSRNCRPFVVPFCVPEIVMIPIATGTRLLSSSCFRPLSPNLQIGGVTRSCPVQH</sequence>
<feature type="compositionally biased region" description="Polar residues" evidence="4">
    <location>
        <begin position="498"/>
        <end position="511"/>
    </location>
</feature>
<keyword evidence="7" id="KW-1185">Reference proteome</keyword>
<accession>B0WXX0</accession>
<dbReference type="InterPro" id="IPR015943">
    <property type="entry name" value="WD40/YVTN_repeat-like_dom_sf"/>
</dbReference>
<evidence type="ECO:0000256" key="1">
    <source>
        <dbReference type="ARBA" id="ARBA00022448"/>
    </source>
</evidence>
<evidence type="ECO:0000256" key="2">
    <source>
        <dbReference type="ARBA" id="ARBA00022574"/>
    </source>
</evidence>
<protein>
    <submittedName>
        <fullName evidence="5">Vesicle associated protein</fullName>
    </submittedName>
</protein>
<dbReference type="GO" id="GO:0090110">
    <property type="term" value="P:COPII-coated vesicle cargo loading"/>
    <property type="evidence" value="ECO:0007669"/>
    <property type="project" value="TreeGrafter"/>
</dbReference>
<dbReference type="AlphaFoldDB" id="B0WXX0"/>
<dbReference type="GO" id="GO:0007029">
    <property type="term" value="P:endoplasmic reticulum organization"/>
    <property type="evidence" value="ECO:0007669"/>
    <property type="project" value="TreeGrafter"/>
</dbReference>
<keyword evidence="1" id="KW-0813">Transport</keyword>
<dbReference type="InterPro" id="IPR040251">
    <property type="entry name" value="SEC31-like"/>
</dbReference>
<name>B0WXX0_CULQU</name>
<evidence type="ECO:0000256" key="3">
    <source>
        <dbReference type="ARBA" id="ARBA00022737"/>
    </source>
</evidence>